<accession>A0A645E754</accession>
<dbReference type="GO" id="GO:0005886">
    <property type="term" value="C:plasma membrane"/>
    <property type="evidence" value="ECO:0007669"/>
    <property type="project" value="InterPro"/>
</dbReference>
<evidence type="ECO:0000256" key="8">
    <source>
        <dbReference type="ARBA" id="ARBA00023209"/>
    </source>
</evidence>
<comment type="caution">
    <text evidence="11">The sequence shown here is derived from an EMBL/GenBank/DDBJ whole genome shotgun (WGS) entry which is preliminary data.</text>
</comment>
<protein>
    <submittedName>
        <fullName evidence="11">Glycerol-3-phosphate acyltransferase</fullName>
        <ecNumber evidence="11">2.3.1.-</ecNumber>
    </submittedName>
</protein>
<keyword evidence="11" id="KW-0012">Acyltransferase</keyword>
<evidence type="ECO:0000256" key="7">
    <source>
        <dbReference type="ARBA" id="ARBA00023136"/>
    </source>
</evidence>
<keyword evidence="8" id="KW-0594">Phospholipid biosynthesis</keyword>
<reference evidence="11" key="1">
    <citation type="submission" date="2019-08" db="EMBL/GenBank/DDBJ databases">
        <authorList>
            <person name="Kucharzyk K."/>
            <person name="Murdoch R.W."/>
            <person name="Higgins S."/>
            <person name="Loffler F."/>
        </authorList>
    </citation>
    <scope>NUCLEOTIDE SEQUENCE</scope>
</reference>
<dbReference type="SMART" id="SM01207">
    <property type="entry name" value="G3P_acyltransf"/>
    <property type="match status" value="1"/>
</dbReference>
<evidence type="ECO:0000256" key="2">
    <source>
        <dbReference type="ARBA" id="ARBA00022516"/>
    </source>
</evidence>
<dbReference type="PANTHER" id="PTHR30309:SF0">
    <property type="entry name" value="GLYCEROL-3-PHOSPHATE ACYLTRANSFERASE-RELATED"/>
    <property type="match status" value="1"/>
</dbReference>
<dbReference type="EC" id="2.3.1.-" evidence="11"/>
<feature type="transmembrane region" description="Helical" evidence="10">
    <location>
        <begin position="159"/>
        <end position="184"/>
    </location>
</feature>
<feature type="transmembrane region" description="Helical" evidence="10">
    <location>
        <begin position="114"/>
        <end position="139"/>
    </location>
</feature>
<evidence type="ECO:0000256" key="4">
    <source>
        <dbReference type="ARBA" id="ARBA00022692"/>
    </source>
</evidence>
<keyword evidence="5 10" id="KW-1133">Transmembrane helix</keyword>
<evidence type="ECO:0000256" key="1">
    <source>
        <dbReference type="ARBA" id="ARBA00022475"/>
    </source>
</evidence>
<keyword evidence="3 11" id="KW-0808">Transferase</keyword>
<dbReference type="EMBL" id="VSSQ01043400">
    <property type="protein sequence ID" value="MPM97078.1"/>
    <property type="molecule type" value="Genomic_DNA"/>
</dbReference>
<name>A0A645E754_9ZZZZ</name>
<keyword evidence="6" id="KW-0443">Lipid metabolism</keyword>
<evidence type="ECO:0000256" key="9">
    <source>
        <dbReference type="ARBA" id="ARBA00023264"/>
    </source>
</evidence>
<dbReference type="PANTHER" id="PTHR30309">
    <property type="entry name" value="INNER MEMBRANE PROTEIN YGIH"/>
    <property type="match status" value="1"/>
</dbReference>
<keyword evidence="9" id="KW-1208">Phospholipid metabolism</keyword>
<feature type="transmembrane region" description="Helical" evidence="10">
    <location>
        <begin position="6"/>
        <end position="30"/>
    </location>
</feature>
<evidence type="ECO:0000256" key="6">
    <source>
        <dbReference type="ARBA" id="ARBA00023098"/>
    </source>
</evidence>
<keyword evidence="1" id="KW-1003">Cell membrane</keyword>
<feature type="transmembrane region" description="Helical" evidence="10">
    <location>
        <begin position="51"/>
        <end position="78"/>
    </location>
</feature>
<keyword evidence="4 10" id="KW-0812">Transmembrane</keyword>
<sequence length="202" mass="21579">MEAKPIVDALVFTGAGFVSGSVLYSAYLPMLVKGVDITKVSEDKNPGAYNAFQYAGVPLGILCLLCELLKGCVPVWLAARSMDLENPLFAAVMLAPVAGHAFSPLKRFHGGKGIAVSFGVLLALIPKRLIVLVLAGMYLGSLLLPLHPNEKRTVAAFSAFAAIALLIDGPLSVKLGCLLIALLVNYKNWRDAQISLSLFRRK</sequence>
<evidence type="ECO:0000256" key="3">
    <source>
        <dbReference type="ARBA" id="ARBA00022679"/>
    </source>
</evidence>
<evidence type="ECO:0000256" key="10">
    <source>
        <dbReference type="SAM" id="Phobius"/>
    </source>
</evidence>
<dbReference type="GO" id="GO:0008654">
    <property type="term" value="P:phospholipid biosynthetic process"/>
    <property type="evidence" value="ECO:0007669"/>
    <property type="project" value="UniProtKB-KW"/>
</dbReference>
<dbReference type="GO" id="GO:0043772">
    <property type="term" value="F:acyl-phosphate glycerol-3-phosphate acyltransferase activity"/>
    <property type="evidence" value="ECO:0007669"/>
    <property type="project" value="InterPro"/>
</dbReference>
<dbReference type="InterPro" id="IPR003811">
    <property type="entry name" value="G3P_acylTferase_PlsY"/>
</dbReference>
<dbReference type="AlphaFoldDB" id="A0A645E754"/>
<gene>
    <name evidence="11" type="primary">plsY_33</name>
    <name evidence="11" type="ORF">SDC9_144251</name>
</gene>
<evidence type="ECO:0000313" key="11">
    <source>
        <dbReference type="EMBL" id="MPM97078.1"/>
    </source>
</evidence>
<organism evidence="11">
    <name type="scientific">bioreactor metagenome</name>
    <dbReference type="NCBI Taxonomy" id="1076179"/>
    <lineage>
        <taxon>unclassified sequences</taxon>
        <taxon>metagenomes</taxon>
        <taxon>ecological metagenomes</taxon>
    </lineage>
</organism>
<proteinExistence type="predicted"/>
<dbReference type="Pfam" id="PF02660">
    <property type="entry name" value="G3P_acyltransf"/>
    <property type="match status" value="1"/>
</dbReference>
<evidence type="ECO:0000256" key="5">
    <source>
        <dbReference type="ARBA" id="ARBA00022989"/>
    </source>
</evidence>
<keyword evidence="2" id="KW-0444">Lipid biosynthesis</keyword>
<keyword evidence="7 10" id="KW-0472">Membrane</keyword>
<feature type="transmembrane region" description="Helical" evidence="10">
    <location>
        <begin position="84"/>
        <end position="102"/>
    </location>
</feature>